<sequence>MAPARNARTSKARELKRTKPRTSKPNKPERNELVIISIPSDNDDSSDNDGSSQSDSDDDGSLPLTNPLARDATETVYSEDSNGAADAGGRLGAVQPEADNMNDTRAHGRAGGGQGAKGGENAGASESGRIGGNDRPQAGNGGHSVPSRRGTTHQRRPDEILNSEQKSDNASTDATRPNKVSTLQRVRLTARTATTALTNGNRTAMGGDATTQSQRHNTIYPFNQDARRDSQAFETAVGRLSTEAEQRTDSRKRRVDVAFSESRSNHTEHDSPSLRSTTGASGPHKRYRNETDETSKATKEMEVPTNEGSTAATTSSRFLLSNANIRMITPERDGSMTVEIDGHWSISLIDMPVPCRRNGDPSTIWVLSVRQLHGDVTYSCEGFLGIHARAPQAVVEIP</sequence>
<name>A0A167AZ28_CORFA</name>
<evidence type="ECO:0000256" key="1">
    <source>
        <dbReference type="SAM" id="MobiDB-lite"/>
    </source>
</evidence>
<keyword evidence="3" id="KW-1185">Reference proteome</keyword>
<accession>A0A167AZ28</accession>
<feature type="compositionally biased region" description="Basic and acidic residues" evidence="1">
    <location>
        <begin position="263"/>
        <end position="272"/>
    </location>
</feature>
<feature type="compositionally biased region" description="Basic and acidic residues" evidence="1">
    <location>
        <begin position="288"/>
        <end position="302"/>
    </location>
</feature>
<comment type="caution">
    <text evidence="2">The sequence shown here is derived from an EMBL/GenBank/DDBJ whole genome shotgun (WGS) entry which is preliminary data.</text>
</comment>
<evidence type="ECO:0000313" key="3">
    <source>
        <dbReference type="Proteomes" id="UP000076744"/>
    </source>
</evidence>
<organism evidence="2 3">
    <name type="scientific">Cordyceps fumosorosea (strain ARSEF 2679)</name>
    <name type="common">Isaria fumosorosea</name>
    <dbReference type="NCBI Taxonomy" id="1081104"/>
    <lineage>
        <taxon>Eukaryota</taxon>
        <taxon>Fungi</taxon>
        <taxon>Dikarya</taxon>
        <taxon>Ascomycota</taxon>
        <taxon>Pezizomycotina</taxon>
        <taxon>Sordariomycetes</taxon>
        <taxon>Hypocreomycetidae</taxon>
        <taxon>Hypocreales</taxon>
        <taxon>Cordycipitaceae</taxon>
        <taxon>Cordyceps</taxon>
    </lineage>
</organism>
<dbReference type="AlphaFoldDB" id="A0A167AZ28"/>
<feature type="region of interest" description="Disordered" evidence="1">
    <location>
        <begin position="1"/>
        <end position="314"/>
    </location>
</feature>
<evidence type="ECO:0000313" key="2">
    <source>
        <dbReference type="EMBL" id="OAA39476.1"/>
    </source>
</evidence>
<gene>
    <name evidence="2" type="ORF">ISF_09851</name>
</gene>
<feature type="compositionally biased region" description="Polar residues" evidence="1">
    <location>
        <begin position="209"/>
        <end position="221"/>
    </location>
</feature>
<dbReference type="Proteomes" id="UP000076744">
    <property type="component" value="Unassembled WGS sequence"/>
</dbReference>
<dbReference type="EMBL" id="AZHB01000084">
    <property type="protein sequence ID" value="OAA39476.1"/>
    <property type="molecule type" value="Genomic_DNA"/>
</dbReference>
<feature type="compositionally biased region" description="Gly residues" evidence="1">
    <location>
        <begin position="109"/>
        <end position="121"/>
    </location>
</feature>
<feature type="compositionally biased region" description="Low complexity" evidence="1">
    <location>
        <begin position="182"/>
        <end position="204"/>
    </location>
</feature>
<reference evidence="2 3" key="1">
    <citation type="journal article" date="2016" name="Genome Biol. Evol.">
        <title>Divergent and convergent evolution of fungal pathogenicity.</title>
        <authorList>
            <person name="Shang Y."/>
            <person name="Xiao G."/>
            <person name="Zheng P."/>
            <person name="Cen K."/>
            <person name="Zhan S."/>
            <person name="Wang C."/>
        </authorList>
    </citation>
    <scope>NUCLEOTIDE SEQUENCE [LARGE SCALE GENOMIC DNA]</scope>
    <source>
        <strain evidence="2 3">ARSEF 2679</strain>
    </source>
</reference>
<protein>
    <submittedName>
        <fullName evidence="2">Uncharacterized protein</fullName>
    </submittedName>
</protein>
<dbReference type="GeneID" id="30026143"/>
<dbReference type="OrthoDB" id="10645326at2759"/>
<feature type="compositionally biased region" description="Polar residues" evidence="1">
    <location>
        <begin position="162"/>
        <end position="181"/>
    </location>
</feature>
<dbReference type="STRING" id="1081104.A0A167AZ28"/>
<proteinExistence type="predicted"/>
<dbReference type="RefSeq" id="XP_018699359.1">
    <property type="nucleotide sequence ID" value="XM_018853451.1"/>
</dbReference>